<evidence type="ECO:0000256" key="2">
    <source>
        <dbReference type="ARBA" id="ARBA00022491"/>
    </source>
</evidence>
<dbReference type="Proteomes" id="UP000750522">
    <property type="component" value="Unassembled WGS sequence"/>
</dbReference>
<evidence type="ECO:0000256" key="5">
    <source>
        <dbReference type="ARBA" id="ARBA00023242"/>
    </source>
</evidence>
<keyword evidence="5" id="KW-0539">Nucleus</keyword>
<evidence type="ECO:0000256" key="1">
    <source>
        <dbReference type="ARBA" id="ARBA00004123"/>
    </source>
</evidence>
<sequence>MEHELEEIKAEQGLLAKQYTAVAKSLISSKSHRLSIMIQALKKGEKLSVFESIYRSQTTAHEKRLRRASKQRDYEKYSVHKVAIGEVDNVWLQFYENKQKLRERMIHDINERICDIQREFYMKAERDNRASDPKTLVQNMRRVAANLGPTPALSGLQPDEIEADLARLRRSRHFHHRFLINSNHSSTNCNSINSTCSSSNNTNCNSNNNINTNYINNINWSSNNIINTNWSSSRDLLFPRCLKP</sequence>
<organism evidence="6 7">
    <name type="scientific">Geotrichum candidum</name>
    <name type="common">Oospora lactis</name>
    <name type="synonym">Dipodascus geotrichum</name>
    <dbReference type="NCBI Taxonomy" id="1173061"/>
    <lineage>
        <taxon>Eukaryota</taxon>
        <taxon>Fungi</taxon>
        <taxon>Dikarya</taxon>
        <taxon>Ascomycota</taxon>
        <taxon>Saccharomycotina</taxon>
        <taxon>Dipodascomycetes</taxon>
        <taxon>Dipodascales</taxon>
        <taxon>Dipodascaceae</taxon>
        <taxon>Geotrichum</taxon>
    </lineage>
</organism>
<evidence type="ECO:0000313" key="6">
    <source>
        <dbReference type="EMBL" id="KAF5102197.1"/>
    </source>
</evidence>
<protein>
    <submittedName>
        <fullName evidence="6">Uncharacterized protein</fullName>
    </submittedName>
</protein>
<reference evidence="6" key="1">
    <citation type="journal article" date="2020" name="Front. Microbiol.">
        <title>Phenotypic and Genetic Characterization of the Cheese Ripening Yeast Geotrichum candidum.</title>
        <authorList>
            <person name="Perkins V."/>
            <person name="Vignola S."/>
            <person name="Lessard M.H."/>
            <person name="Plante P.L."/>
            <person name="Corbeil J."/>
            <person name="Dugat-Bony E."/>
            <person name="Frenette M."/>
            <person name="Labrie S."/>
        </authorList>
    </citation>
    <scope>NUCLEOTIDE SEQUENCE</scope>
    <source>
        <strain evidence="6">LMA-70</strain>
    </source>
</reference>
<keyword evidence="2" id="KW-0678">Repressor</keyword>
<evidence type="ECO:0000256" key="4">
    <source>
        <dbReference type="ARBA" id="ARBA00023163"/>
    </source>
</evidence>
<dbReference type="GO" id="GO:0005654">
    <property type="term" value="C:nucleoplasm"/>
    <property type="evidence" value="ECO:0007669"/>
    <property type="project" value="UniProtKB-ARBA"/>
</dbReference>
<dbReference type="SMART" id="SM01401">
    <property type="entry name" value="Sds3"/>
    <property type="match status" value="1"/>
</dbReference>
<evidence type="ECO:0000256" key="3">
    <source>
        <dbReference type="ARBA" id="ARBA00023015"/>
    </source>
</evidence>
<comment type="subcellular location">
    <subcellularLocation>
        <location evidence="1">Nucleus</location>
    </subcellularLocation>
</comment>
<comment type="caution">
    <text evidence="6">The sequence shown here is derived from an EMBL/GenBank/DDBJ whole genome shotgun (WGS) entry which is preliminary data.</text>
</comment>
<evidence type="ECO:0000313" key="7">
    <source>
        <dbReference type="Proteomes" id="UP000750522"/>
    </source>
</evidence>
<dbReference type="GO" id="GO:0010468">
    <property type="term" value="P:regulation of gene expression"/>
    <property type="evidence" value="ECO:0007669"/>
    <property type="project" value="UniProtKB-ARBA"/>
</dbReference>
<accession>A0A9P5KUZ9</accession>
<gene>
    <name evidence="6" type="ORF">DV451_001918</name>
</gene>
<dbReference type="InterPro" id="IPR013907">
    <property type="entry name" value="Sds3"/>
</dbReference>
<reference evidence="6" key="2">
    <citation type="submission" date="2020-01" db="EMBL/GenBank/DDBJ databases">
        <authorList>
            <person name="Perkins V."/>
            <person name="Lessard M.-H."/>
            <person name="Dugat-Bony E."/>
            <person name="Frenette M."/>
            <person name="Labrie S."/>
        </authorList>
    </citation>
    <scope>NUCLEOTIDE SEQUENCE</scope>
    <source>
        <strain evidence="6">LMA-70</strain>
    </source>
</reference>
<proteinExistence type="predicted"/>
<keyword evidence="3" id="KW-0805">Transcription regulation</keyword>
<keyword evidence="4" id="KW-0804">Transcription</keyword>
<dbReference type="EMBL" id="QQZK01000031">
    <property type="protein sequence ID" value="KAF5102197.1"/>
    <property type="molecule type" value="Genomic_DNA"/>
</dbReference>
<name>A0A9P5KUZ9_GEOCN</name>
<dbReference type="AlphaFoldDB" id="A0A9P5KUZ9"/>